<keyword evidence="6" id="KW-1185">Reference proteome</keyword>
<feature type="non-terminal residue" evidence="5">
    <location>
        <position position="1"/>
    </location>
</feature>
<name>A0A392LXB7_9FABA</name>
<feature type="domain" description="CCHC-type" evidence="4">
    <location>
        <begin position="440"/>
        <end position="453"/>
    </location>
</feature>
<keyword evidence="1" id="KW-0479">Metal-binding</keyword>
<gene>
    <name evidence="5" type="ORF">A2U01_0000355</name>
</gene>
<dbReference type="GO" id="GO:0008270">
    <property type="term" value="F:zinc ion binding"/>
    <property type="evidence" value="ECO:0007669"/>
    <property type="project" value="UniProtKB-KW"/>
</dbReference>
<organism evidence="5 6">
    <name type="scientific">Trifolium medium</name>
    <dbReference type="NCBI Taxonomy" id="97028"/>
    <lineage>
        <taxon>Eukaryota</taxon>
        <taxon>Viridiplantae</taxon>
        <taxon>Streptophyta</taxon>
        <taxon>Embryophyta</taxon>
        <taxon>Tracheophyta</taxon>
        <taxon>Spermatophyta</taxon>
        <taxon>Magnoliopsida</taxon>
        <taxon>eudicotyledons</taxon>
        <taxon>Gunneridae</taxon>
        <taxon>Pentapetalae</taxon>
        <taxon>rosids</taxon>
        <taxon>fabids</taxon>
        <taxon>Fabales</taxon>
        <taxon>Fabaceae</taxon>
        <taxon>Papilionoideae</taxon>
        <taxon>50 kb inversion clade</taxon>
        <taxon>NPAAA clade</taxon>
        <taxon>Hologalegina</taxon>
        <taxon>IRL clade</taxon>
        <taxon>Trifolieae</taxon>
        <taxon>Trifolium</taxon>
    </lineage>
</organism>
<feature type="region of interest" description="Disordered" evidence="3">
    <location>
        <begin position="202"/>
        <end position="234"/>
    </location>
</feature>
<dbReference type="SMART" id="SM00343">
    <property type="entry name" value="ZnF_C2HC"/>
    <property type="match status" value="2"/>
</dbReference>
<evidence type="ECO:0000256" key="2">
    <source>
        <dbReference type="SAM" id="Coils"/>
    </source>
</evidence>
<dbReference type="Proteomes" id="UP000265520">
    <property type="component" value="Unassembled WGS sequence"/>
</dbReference>
<proteinExistence type="predicted"/>
<evidence type="ECO:0000313" key="5">
    <source>
        <dbReference type="EMBL" id="MCH79602.1"/>
    </source>
</evidence>
<dbReference type="InterPro" id="IPR001878">
    <property type="entry name" value="Znf_CCHC"/>
</dbReference>
<feature type="compositionally biased region" description="Polar residues" evidence="3">
    <location>
        <begin position="212"/>
        <end position="225"/>
    </location>
</feature>
<keyword evidence="5" id="KW-0378">Hydrolase</keyword>
<dbReference type="PANTHER" id="PTHR35317">
    <property type="entry name" value="OS04G0629600 PROTEIN"/>
    <property type="match status" value="1"/>
</dbReference>
<dbReference type="PROSITE" id="PS50158">
    <property type="entry name" value="ZF_CCHC"/>
    <property type="match status" value="1"/>
</dbReference>
<dbReference type="GO" id="GO:0003676">
    <property type="term" value="F:nucleic acid binding"/>
    <property type="evidence" value="ECO:0007669"/>
    <property type="project" value="InterPro"/>
</dbReference>
<dbReference type="InterPro" id="IPR036875">
    <property type="entry name" value="Znf_CCHC_sf"/>
</dbReference>
<dbReference type="GO" id="GO:0006508">
    <property type="term" value="P:proteolysis"/>
    <property type="evidence" value="ECO:0007669"/>
    <property type="project" value="UniProtKB-KW"/>
</dbReference>
<dbReference type="SUPFAM" id="SSF57756">
    <property type="entry name" value="Retrovirus zinc finger-like domains"/>
    <property type="match status" value="1"/>
</dbReference>
<dbReference type="Pfam" id="PF22936">
    <property type="entry name" value="Pol_BBD"/>
    <property type="match status" value="1"/>
</dbReference>
<dbReference type="EMBL" id="LXQA010000218">
    <property type="protein sequence ID" value="MCH79602.1"/>
    <property type="molecule type" value="Genomic_DNA"/>
</dbReference>
<keyword evidence="1" id="KW-0862">Zinc</keyword>
<evidence type="ECO:0000256" key="3">
    <source>
        <dbReference type="SAM" id="MobiDB-lite"/>
    </source>
</evidence>
<feature type="compositionally biased region" description="Basic and acidic residues" evidence="3">
    <location>
        <begin position="24"/>
        <end position="34"/>
    </location>
</feature>
<feature type="compositionally biased region" description="Basic residues" evidence="3">
    <location>
        <begin position="380"/>
        <end position="392"/>
    </location>
</feature>
<feature type="coiled-coil region" evidence="2">
    <location>
        <begin position="328"/>
        <end position="362"/>
    </location>
</feature>
<accession>A0A392LXB7</accession>
<protein>
    <submittedName>
        <fullName evidence="5">Gag-protease polyprotein</fullName>
    </submittedName>
</protein>
<sequence>KVWKAVIVGWTHPLIVDADGNPTTEKKPEASWTKEEDDASTWNHKALNALFNGVDKNMFKRCDVAKDAWDILQKFNEGTKKVKMSKLQILTTQFENLKMKEEESVKEFHMNVLDLENSFESLGEPMPEEKLVRKMLRSLPKRFDMKLGVNEKIDKKVKSIAFASNTSDDVSQEDLDTDEKLSESIALLGRQFNRVLSRMERRNNGQGRGQNIRFNISKPQTNQGAQGRPRVEDQPDQFRSVQCFECEGYGHTRPECPNYKRQKKGLTITWFDDESEGDMENNTANHATALSGICKSDSETSNDNVSYEELLEQYNRMHERNGDFYVTIRQQKETISILETERDNLLEDVSQLKGEISSLNCKLISMGESLNNSSTSSKRIPYRGGRKGYKKRLGSEPSVTSRHKPNLKKAPEERKSHQVLEHCQAPQKAQDYEKNSQRHCHYCGKKGHIQSYCYKKHGYPRRLMQPMSEWRPRGEFALIAHTSLRASSSVDWYFDSGCSKHMTGVGEHLRNVKPHSTSYVIFGDGAKGQILGSGCLDNGSLPKLDNVLLVRGLKANLISISQLCDQGMDVNFNKDELLVTDNLGKVVMKGTRSIDNCYLWEPKENAQLSTCLIKEGETNLQHQKHEHLKLQGIKEATSVEFFRVLLKLCILDAYIYRDHQKQSRPTCSMRSYNIW</sequence>
<dbReference type="Pfam" id="PF14223">
    <property type="entry name" value="Retrotran_gag_2"/>
    <property type="match status" value="1"/>
</dbReference>
<keyword evidence="2" id="KW-0175">Coiled coil</keyword>
<dbReference type="PANTHER" id="PTHR35317:SF23">
    <property type="entry name" value="OS04G0629600 PROTEIN"/>
    <property type="match status" value="1"/>
</dbReference>
<evidence type="ECO:0000313" key="6">
    <source>
        <dbReference type="Proteomes" id="UP000265520"/>
    </source>
</evidence>
<reference evidence="5 6" key="1">
    <citation type="journal article" date="2018" name="Front. Plant Sci.">
        <title>Red Clover (Trifolium pratense) and Zigzag Clover (T. medium) - A Picture of Genomic Similarities and Differences.</title>
        <authorList>
            <person name="Dluhosova J."/>
            <person name="Istvanek J."/>
            <person name="Nedelnik J."/>
            <person name="Repkova J."/>
        </authorList>
    </citation>
    <scope>NUCLEOTIDE SEQUENCE [LARGE SCALE GENOMIC DNA]</scope>
    <source>
        <strain evidence="6">cv. 10/8</strain>
        <tissue evidence="5">Leaf</tissue>
    </source>
</reference>
<evidence type="ECO:0000259" key="4">
    <source>
        <dbReference type="PROSITE" id="PS50158"/>
    </source>
</evidence>
<feature type="region of interest" description="Disordered" evidence="3">
    <location>
        <begin position="19"/>
        <end position="38"/>
    </location>
</feature>
<keyword evidence="1" id="KW-0863">Zinc-finger</keyword>
<dbReference type="AlphaFoldDB" id="A0A392LXB7"/>
<dbReference type="GO" id="GO:0008233">
    <property type="term" value="F:peptidase activity"/>
    <property type="evidence" value="ECO:0007669"/>
    <property type="project" value="UniProtKB-KW"/>
</dbReference>
<keyword evidence="5" id="KW-0645">Protease</keyword>
<comment type="caution">
    <text evidence="5">The sequence shown here is derived from an EMBL/GenBank/DDBJ whole genome shotgun (WGS) entry which is preliminary data.</text>
</comment>
<evidence type="ECO:0000256" key="1">
    <source>
        <dbReference type="PROSITE-ProRule" id="PRU00047"/>
    </source>
</evidence>
<dbReference type="InterPro" id="IPR054722">
    <property type="entry name" value="PolX-like_BBD"/>
</dbReference>
<feature type="region of interest" description="Disordered" evidence="3">
    <location>
        <begin position="370"/>
        <end position="417"/>
    </location>
</feature>